<keyword evidence="6" id="KW-0067">ATP-binding</keyword>
<dbReference type="Pfam" id="PF02518">
    <property type="entry name" value="HATPase_c"/>
    <property type="match status" value="1"/>
</dbReference>
<evidence type="ECO:0000256" key="2">
    <source>
        <dbReference type="ARBA" id="ARBA00012438"/>
    </source>
</evidence>
<dbReference type="GO" id="GO:0005524">
    <property type="term" value="F:ATP binding"/>
    <property type="evidence" value="ECO:0007669"/>
    <property type="project" value="UniProtKB-KW"/>
</dbReference>
<feature type="domain" description="Histidine kinase" evidence="9">
    <location>
        <begin position="684"/>
        <end position="773"/>
    </location>
</feature>
<dbReference type="PROSITE" id="PS50109">
    <property type="entry name" value="HIS_KIN"/>
    <property type="match status" value="1"/>
</dbReference>
<dbReference type="RefSeq" id="WP_154119055.1">
    <property type="nucleotide sequence ID" value="NZ_WJXB01000004.1"/>
</dbReference>
<evidence type="ECO:0000313" key="11">
    <source>
        <dbReference type="Proteomes" id="UP000463051"/>
    </source>
</evidence>
<keyword evidence="8" id="KW-1133">Transmembrane helix</keyword>
<dbReference type="SMART" id="SM00387">
    <property type="entry name" value="HATPase_c"/>
    <property type="match status" value="1"/>
</dbReference>
<dbReference type="GO" id="GO:0000155">
    <property type="term" value="F:phosphorelay sensor kinase activity"/>
    <property type="evidence" value="ECO:0007669"/>
    <property type="project" value="InterPro"/>
</dbReference>
<accession>A0A7X2H761</accession>
<keyword evidence="4" id="KW-0547">Nucleotide-binding</keyword>
<comment type="catalytic activity">
    <reaction evidence="1">
        <text>ATP + protein L-histidine = ADP + protein N-phospho-L-histidine.</text>
        <dbReference type="EC" id="2.7.13.3"/>
    </reaction>
</comment>
<dbReference type="Pfam" id="PF07730">
    <property type="entry name" value="HisKA_3"/>
    <property type="match status" value="1"/>
</dbReference>
<feature type="transmembrane region" description="Helical" evidence="8">
    <location>
        <begin position="277"/>
        <end position="295"/>
    </location>
</feature>
<dbReference type="EMBL" id="WJXB01000004">
    <property type="protein sequence ID" value="MRN54033.1"/>
    <property type="molecule type" value="Genomic_DNA"/>
</dbReference>
<evidence type="ECO:0000313" key="10">
    <source>
        <dbReference type="EMBL" id="MRN54033.1"/>
    </source>
</evidence>
<comment type="caution">
    <text evidence="10">The sequence shown here is derived from an EMBL/GenBank/DDBJ whole genome shotgun (WGS) entry which is preliminary data.</text>
</comment>
<evidence type="ECO:0000256" key="6">
    <source>
        <dbReference type="ARBA" id="ARBA00022840"/>
    </source>
</evidence>
<evidence type="ECO:0000259" key="9">
    <source>
        <dbReference type="PROSITE" id="PS50109"/>
    </source>
</evidence>
<evidence type="ECO:0000256" key="5">
    <source>
        <dbReference type="ARBA" id="ARBA00022777"/>
    </source>
</evidence>
<evidence type="ECO:0000256" key="7">
    <source>
        <dbReference type="ARBA" id="ARBA00023012"/>
    </source>
</evidence>
<dbReference type="PANTHER" id="PTHR24421">
    <property type="entry name" value="NITRATE/NITRITE SENSOR PROTEIN NARX-RELATED"/>
    <property type="match status" value="1"/>
</dbReference>
<evidence type="ECO:0000256" key="1">
    <source>
        <dbReference type="ARBA" id="ARBA00000085"/>
    </source>
</evidence>
<keyword evidence="7" id="KW-0902">Two-component regulatory system</keyword>
<evidence type="ECO:0000256" key="4">
    <source>
        <dbReference type="ARBA" id="ARBA00022741"/>
    </source>
</evidence>
<feature type="transmembrane region" description="Helical" evidence="8">
    <location>
        <begin position="335"/>
        <end position="361"/>
    </location>
</feature>
<dbReference type="SUPFAM" id="SSF55874">
    <property type="entry name" value="ATPase domain of HSP90 chaperone/DNA topoisomerase II/histidine kinase"/>
    <property type="match status" value="1"/>
</dbReference>
<dbReference type="Proteomes" id="UP000463051">
    <property type="component" value="Unassembled WGS sequence"/>
</dbReference>
<dbReference type="InterPro" id="IPR050482">
    <property type="entry name" value="Sensor_HK_TwoCompSys"/>
</dbReference>
<organism evidence="10 11">
    <name type="scientific">Paenibacillus monticola</name>
    <dbReference type="NCBI Taxonomy" id="2666075"/>
    <lineage>
        <taxon>Bacteria</taxon>
        <taxon>Bacillati</taxon>
        <taxon>Bacillota</taxon>
        <taxon>Bacilli</taxon>
        <taxon>Bacillales</taxon>
        <taxon>Paenibacillaceae</taxon>
        <taxon>Paenibacillus</taxon>
    </lineage>
</organism>
<dbReference type="PANTHER" id="PTHR24421:SF60">
    <property type="entry name" value="SENSOR HISTIDINE KINASE COMP"/>
    <property type="match status" value="1"/>
</dbReference>
<dbReference type="GO" id="GO:0016020">
    <property type="term" value="C:membrane"/>
    <property type="evidence" value="ECO:0007669"/>
    <property type="project" value="InterPro"/>
</dbReference>
<feature type="transmembrane region" description="Helical" evidence="8">
    <location>
        <begin position="236"/>
        <end position="257"/>
    </location>
</feature>
<feature type="transmembrane region" description="Helical" evidence="8">
    <location>
        <begin position="367"/>
        <end position="388"/>
    </location>
</feature>
<keyword evidence="11" id="KW-1185">Reference proteome</keyword>
<reference evidence="10 11" key="1">
    <citation type="submission" date="2019-11" db="EMBL/GenBank/DDBJ databases">
        <title>Paenibacillus monticola sp. nov., a novel PGPR strain isolated from mountain sample in China.</title>
        <authorList>
            <person name="Zhao Q."/>
            <person name="Li H.-P."/>
            <person name="Zhang J.-L."/>
        </authorList>
    </citation>
    <scope>NUCLEOTIDE SEQUENCE [LARGE SCALE GENOMIC DNA]</scope>
    <source>
        <strain evidence="10 11">LC-T2</strain>
    </source>
</reference>
<dbReference type="InterPro" id="IPR011712">
    <property type="entry name" value="Sig_transdc_His_kin_sub3_dim/P"/>
</dbReference>
<proteinExistence type="predicted"/>
<feature type="transmembrane region" description="Helical" evidence="8">
    <location>
        <begin position="177"/>
        <end position="198"/>
    </location>
</feature>
<dbReference type="EC" id="2.7.13.3" evidence="2"/>
<keyword evidence="8" id="KW-0812">Transmembrane</keyword>
<dbReference type="InterPro" id="IPR005467">
    <property type="entry name" value="His_kinase_dom"/>
</dbReference>
<name>A0A7X2H761_9BACL</name>
<dbReference type="InterPro" id="IPR036890">
    <property type="entry name" value="HATPase_C_sf"/>
</dbReference>
<dbReference type="InterPro" id="IPR003594">
    <property type="entry name" value="HATPase_dom"/>
</dbReference>
<evidence type="ECO:0000256" key="3">
    <source>
        <dbReference type="ARBA" id="ARBA00022679"/>
    </source>
</evidence>
<sequence length="791" mass="90849">MKLSRVAVFSLMITILTVYLSYSILQHRMIGTDVEKDNTGQYVVTKDTPAGYWGYGRILAGDIIMEVDGEIPSSVFFIKNYNAIEGASTIRLIRTNAGGAQQDITLTVDKGIGPEDLLLEFIIPLCSVLLFAGFSWFVYHRKQGDMAAIYLILFFLSTGLAYFSSFSSGRANPVGMLTFYSTFSLVPIFFLQFLNQYLKRYEEPLVRRGLFVALYCVVTVILSLLVIRMLTGFDFYFFAGVPLILPFFITVNLYIIYRLIEKFVRHRRDYLRTLFKFTLIGHMIGFLPFILFFGMPQLVGVNLITSQVASIFLLGIPIVYLYMFMNRQLFDIDFLLNRFLYFTIISFIPTLLITTFGVLILNQHDFSWVRCIQMLLVVYLMLTLFLFCKEYADFRLRPNFNKDLYNFQGSLDRFSTRISRVMKRADLERVLEQEILSTLLVKKMTFLEVSKERVHASQSNTGAKGIHPSVISALQNSVHQLTVGETVSVPYGLCIVMGHKGSTFHVLWLDDKENQTKYNLDELGWLKTLANYTAIVYENLYLIESLIEDLELEFQKQKGASPWVMRLIFNLSEIERRRLAADLHDSALQDQLIWYRKLESVMLDHVISAELYQELETIHEGLLDVIHQIRETCNEMRPPLLKEMGIVEALGHLFEQTQIRSDYAIDFRVKRFTAELNDEQTLALFRIVQELLRNASKHASASTVIIELEQRESIRLLYKDNGIGMELGELSDSYQHMGLSGIKERVRSLEGEIEFQSVVGEGLEISISLPLESVSTAMEGKDESDDKYLVG</sequence>
<dbReference type="AlphaFoldDB" id="A0A7X2H761"/>
<evidence type="ECO:0000256" key="8">
    <source>
        <dbReference type="SAM" id="Phobius"/>
    </source>
</evidence>
<dbReference type="CDD" id="cd16917">
    <property type="entry name" value="HATPase_UhpB-NarQ-NarX-like"/>
    <property type="match status" value="1"/>
</dbReference>
<keyword evidence="5 10" id="KW-0418">Kinase</keyword>
<feature type="transmembrane region" description="Helical" evidence="8">
    <location>
        <begin position="301"/>
        <end position="323"/>
    </location>
</feature>
<dbReference type="GO" id="GO:0046983">
    <property type="term" value="F:protein dimerization activity"/>
    <property type="evidence" value="ECO:0007669"/>
    <property type="project" value="InterPro"/>
</dbReference>
<feature type="transmembrane region" description="Helical" evidence="8">
    <location>
        <begin position="121"/>
        <end position="139"/>
    </location>
</feature>
<protein>
    <recommendedName>
        <fullName evidence="2">histidine kinase</fullName>
        <ecNumber evidence="2">2.7.13.3</ecNumber>
    </recommendedName>
</protein>
<feature type="transmembrane region" description="Helical" evidence="8">
    <location>
        <begin position="210"/>
        <end position="230"/>
    </location>
</feature>
<keyword evidence="3" id="KW-0808">Transferase</keyword>
<keyword evidence="8" id="KW-0472">Membrane</keyword>
<feature type="transmembrane region" description="Helical" evidence="8">
    <location>
        <begin position="146"/>
        <end position="165"/>
    </location>
</feature>
<gene>
    <name evidence="10" type="ORF">GJB61_13690</name>
</gene>
<dbReference type="Gene3D" id="3.30.565.10">
    <property type="entry name" value="Histidine kinase-like ATPase, C-terminal domain"/>
    <property type="match status" value="1"/>
</dbReference>
<feature type="transmembrane region" description="Helical" evidence="8">
    <location>
        <begin position="7"/>
        <end position="25"/>
    </location>
</feature>